<dbReference type="Gene3D" id="3.30.70.920">
    <property type="match status" value="1"/>
</dbReference>
<evidence type="ECO:0000313" key="2">
    <source>
        <dbReference type="EMBL" id="BBE17500.1"/>
    </source>
</evidence>
<dbReference type="EMBL" id="AP018694">
    <property type="protein sequence ID" value="BBE17500.1"/>
    <property type="molecule type" value="Genomic_DNA"/>
</dbReference>
<reference evidence="2" key="1">
    <citation type="journal article" date="2020" name="Int. J. Syst. Evol. Microbiol.">
        <title>Aquipluma nitroreducens gen. nov. sp. nov., a novel facultatively anaerobic bacterium isolated from a freshwater lake.</title>
        <authorList>
            <person name="Watanabe M."/>
            <person name="Kojima H."/>
            <person name="Fukui M."/>
        </authorList>
    </citation>
    <scope>NUCLEOTIDE SEQUENCE</scope>
    <source>
        <strain evidence="2">MeG22</strain>
    </source>
</reference>
<sequence length="91" mass="9929">MINAIILINAERTKINSVAEQLVSLTGITDVYSVSGRFDLVAVIRLPHAEDLAELITEKVTKVEGITQTESMVAFKTLSKSDMASMFELGN</sequence>
<organism evidence="2 3">
    <name type="scientific">Aquipluma nitroreducens</name>
    <dbReference type="NCBI Taxonomy" id="2010828"/>
    <lineage>
        <taxon>Bacteria</taxon>
        <taxon>Pseudomonadati</taxon>
        <taxon>Bacteroidota</taxon>
        <taxon>Bacteroidia</taxon>
        <taxon>Marinilabiliales</taxon>
        <taxon>Prolixibacteraceae</taxon>
        <taxon>Aquipluma</taxon>
    </lineage>
</organism>
<dbReference type="AlphaFoldDB" id="A0A5K7S7J9"/>
<protein>
    <submittedName>
        <fullName evidence="2">Transcriptional regulator, AsnC family</fullName>
    </submittedName>
</protein>
<dbReference type="InterPro" id="IPR019887">
    <property type="entry name" value="Tscrpt_reg_AsnC/Lrp_C"/>
</dbReference>
<accession>A0A5K7S7J9</accession>
<dbReference type="RefSeq" id="WP_318350490.1">
    <property type="nucleotide sequence ID" value="NZ_AP018694.1"/>
</dbReference>
<evidence type="ECO:0000313" key="3">
    <source>
        <dbReference type="Proteomes" id="UP001193389"/>
    </source>
</evidence>
<dbReference type="KEGG" id="anf:AQPE_1651"/>
<keyword evidence="3" id="KW-1185">Reference proteome</keyword>
<proteinExistence type="predicted"/>
<feature type="domain" description="Transcription regulator AsnC/Lrp ligand binding" evidence="1">
    <location>
        <begin position="6"/>
        <end position="77"/>
    </location>
</feature>
<dbReference type="InterPro" id="IPR011008">
    <property type="entry name" value="Dimeric_a/b-barrel"/>
</dbReference>
<evidence type="ECO:0000259" key="1">
    <source>
        <dbReference type="Pfam" id="PF01037"/>
    </source>
</evidence>
<dbReference type="Proteomes" id="UP001193389">
    <property type="component" value="Chromosome"/>
</dbReference>
<gene>
    <name evidence="2" type="ORF">AQPE_1651</name>
</gene>
<dbReference type="Pfam" id="PF01037">
    <property type="entry name" value="AsnC_trans_reg"/>
    <property type="match status" value="1"/>
</dbReference>
<dbReference type="SUPFAM" id="SSF54909">
    <property type="entry name" value="Dimeric alpha+beta barrel"/>
    <property type="match status" value="1"/>
</dbReference>
<name>A0A5K7S7J9_9BACT</name>